<evidence type="ECO:0000259" key="7">
    <source>
        <dbReference type="Pfam" id="PF25975"/>
    </source>
</evidence>
<dbReference type="EMBL" id="JAJISD010000007">
    <property type="protein sequence ID" value="MCC8430596.1"/>
    <property type="molecule type" value="Genomic_DNA"/>
</dbReference>
<name>A0ABS8KX03_9HYPH</name>
<dbReference type="Gene3D" id="2.40.420.20">
    <property type="match status" value="1"/>
</dbReference>
<dbReference type="InterPro" id="IPR006143">
    <property type="entry name" value="RND_pump_MFP"/>
</dbReference>
<dbReference type="InterPro" id="IPR058649">
    <property type="entry name" value="CzcB_C"/>
</dbReference>
<feature type="domain" description="CusB-like barrel-sandwich hybrid" evidence="5">
    <location>
        <begin position="144"/>
        <end position="254"/>
    </location>
</feature>
<dbReference type="Proteomes" id="UP001198862">
    <property type="component" value="Unassembled WGS sequence"/>
</dbReference>
<keyword evidence="4" id="KW-0812">Transmembrane</keyword>
<sequence>MSSTPHSKRAHAVAIALIALLLGGAAGAAAVLWMWKGGGSTSPMSSDEAAGHTPTGPCNGKPAKLYRNPMGAPDTSPVPKKDSMNMDYIPVCDDAEEPQASDIVKVSLDRVQRLGVRSELVEERQLARTIRTFASVQYDERRQAVVAPKFGGWIEKLYVNATGDVVKAGQTLFDVYSPELNVLQQEFMLSRGTQSGAEGRLRNLDYPEAELEKLRRGDRASRIIGVPAPEAGTVVEKMAVKGMRYQPGEVLFRIVDTSTMWVLAEVYEQDLAYVKVGDMAKVMVNTWPDRSFPGPVIFIYPNVGKESRTARLRIEVANPDGLLRADMAATVEIEAPLGRALAVPDSAVIDSGQRQIVLVERGEGRYQPVTVKLGARVPGYIQVLDGLKPGERVVTSATFLIDAESNLRAALGAFTAGESK</sequence>
<feature type="domain" description="CzcB-like C-terminal circularly permuted SH3-like" evidence="7">
    <location>
        <begin position="341"/>
        <end position="401"/>
    </location>
</feature>
<evidence type="ECO:0000259" key="5">
    <source>
        <dbReference type="Pfam" id="PF25919"/>
    </source>
</evidence>
<dbReference type="RefSeq" id="WP_230551755.1">
    <property type="nucleotide sequence ID" value="NZ_JAJISD010000007.1"/>
</dbReference>
<dbReference type="InterPro" id="IPR051909">
    <property type="entry name" value="MFP_Cation_Efflux"/>
</dbReference>
<comment type="similarity">
    <text evidence="1">Belongs to the membrane fusion protein (MFP) (TC 8.A.1) family.</text>
</comment>
<feature type="domain" description="CusB-like beta-barrel" evidence="6">
    <location>
        <begin position="259"/>
        <end position="335"/>
    </location>
</feature>
<feature type="region of interest" description="Disordered" evidence="3">
    <location>
        <begin position="42"/>
        <end position="83"/>
    </location>
</feature>
<evidence type="ECO:0000313" key="8">
    <source>
        <dbReference type="EMBL" id="MCC8430596.1"/>
    </source>
</evidence>
<dbReference type="Gene3D" id="2.40.30.170">
    <property type="match status" value="1"/>
</dbReference>
<evidence type="ECO:0000256" key="3">
    <source>
        <dbReference type="SAM" id="MobiDB-lite"/>
    </source>
</evidence>
<feature type="transmembrane region" description="Helical" evidence="4">
    <location>
        <begin position="12"/>
        <end position="35"/>
    </location>
</feature>
<dbReference type="InterPro" id="IPR058792">
    <property type="entry name" value="Beta-barrel_RND_2"/>
</dbReference>
<evidence type="ECO:0000259" key="6">
    <source>
        <dbReference type="Pfam" id="PF25954"/>
    </source>
</evidence>
<proteinExistence type="inferred from homology"/>
<organism evidence="8 9">
    <name type="scientific">Reyranella aquatilis</name>
    <dbReference type="NCBI Taxonomy" id="2035356"/>
    <lineage>
        <taxon>Bacteria</taxon>
        <taxon>Pseudomonadati</taxon>
        <taxon>Pseudomonadota</taxon>
        <taxon>Alphaproteobacteria</taxon>
        <taxon>Hyphomicrobiales</taxon>
        <taxon>Reyranellaceae</taxon>
        <taxon>Reyranella</taxon>
    </lineage>
</organism>
<dbReference type="Gene3D" id="2.40.50.100">
    <property type="match status" value="1"/>
</dbReference>
<dbReference type="NCBIfam" id="TIGR01730">
    <property type="entry name" value="RND_mfp"/>
    <property type="match status" value="1"/>
</dbReference>
<evidence type="ECO:0000256" key="2">
    <source>
        <dbReference type="ARBA" id="ARBA00022448"/>
    </source>
</evidence>
<reference evidence="8 9" key="1">
    <citation type="submission" date="2021-11" db="EMBL/GenBank/DDBJ databases">
        <authorList>
            <person name="Lee D.-H."/>
            <person name="Kim S.-B."/>
        </authorList>
    </citation>
    <scope>NUCLEOTIDE SEQUENCE [LARGE SCALE GENOMIC DNA]</scope>
    <source>
        <strain evidence="8 9">KCTC 52223</strain>
    </source>
</reference>
<comment type="caution">
    <text evidence="8">The sequence shown here is derived from an EMBL/GenBank/DDBJ whole genome shotgun (WGS) entry which is preliminary data.</text>
</comment>
<dbReference type="SUPFAM" id="SSF111369">
    <property type="entry name" value="HlyD-like secretion proteins"/>
    <property type="match status" value="1"/>
</dbReference>
<dbReference type="Pfam" id="PF25975">
    <property type="entry name" value="CzcB_C"/>
    <property type="match status" value="1"/>
</dbReference>
<dbReference type="InterPro" id="IPR058790">
    <property type="entry name" value="BSH_CusB"/>
</dbReference>
<protein>
    <submittedName>
        <fullName evidence="8">Efflux RND transporter periplasmic adaptor subunit</fullName>
    </submittedName>
</protein>
<keyword evidence="9" id="KW-1185">Reference proteome</keyword>
<evidence type="ECO:0000256" key="1">
    <source>
        <dbReference type="ARBA" id="ARBA00009477"/>
    </source>
</evidence>
<dbReference type="PANTHER" id="PTHR30097">
    <property type="entry name" value="CATION EFFLUX SYSTEM PROTEIN CUSB"/>
    <property type="match status" value="1"/>
</dbReference>
<gene>
    <name evidence="8" type="ORF">LJ725_16610</name>
</gene>
<keyword evidence="4" id="KW-1133">Transmembrane helix</keyword>
<dbReference type="Pfam" id="PF25919">
    <property type="entry name" value="BSH_CusB"/>
    <property type="match status" value="1"/>
</dbReference>
<keyword evidence="2" id="KW-0813">Transport</keyword>
<evidence type="ECO:0000256" key="4">
    <source>
        <dbReference type="SAM" id="Phobius"/>
    </source>
</evidence>
<dbReference type="Pfam" id="PF25954">
    <property type="entry name" value="Beta-barrel_RND_2"/>
    <property type="match status" value="1"/>
</dbReference>
<evidence type="ECO:0000313" key="9">
    <source>
        <dbReference type="Proteomes" id="UP001198862"/>
    </source>
</evidence>
<keyword evidence="4" id="KW-0472">Membrane</keyword>
<accession>A0ABS8KX03</accession>
<dbReference type="PANTHER" id="PTHR30097:SF15">
    <property type="entry name" value="CATION EFFLUX SYSTEM PROTEIN CUSB"/>
    <property type="match status" value="1"/>
</dbReference>